<evidence type="ECO:0000313" key="2">
    <source>
        <dbReference type="EMBL" id="VFK02434.1"/>
    </source>
</evidence>
<accession>A0A450VCE5</accession>
<organism evidence="2">
    <name type="scientific">Candidatus Kentrum eta</name>
    <dbReference type="NCBI Taxonomy" id="2126337"/>
    <lineage>
        <taxon>Bacteria</taxon>
        <taxon>Pseudomonadati</taxon>
        <taxon>Pseudomonadota</taxon>
        <taxon>Gammaproteobacteria</taxon>
        <taxon>Candidatus Kentrum</taxon>
    </lineage>
</organism>
<proteinExistence type="predicted"/>
<reference evidence="2" key="1">
    <citation type="submission" date="2019-02" db="EMBL/GenBank/DDBJ databases">
        <authorList>
            <person name="Gruber-Vodicka R. H."/>
            <person name="Seah K. B. B."/>
        </authorList>
    </citation>
    <scope>NUCLEOTIDE SEQUENCE</scope>
    <source>
        <strain evidence="3">BECK_SA2B12</strain>
        <strain evidence="2">BECK_SA2B15</strain>
        <strain evidence="1">BECK_SA2B20</strain>
    </source>
</reference>
<evidence type="ECO:0000313" key="1">
    <source>
        <dbReference type="EMBL" id="VFK02368.1"/>
    </source>
</evidence>
<name>A0A450VCE5_9GAMM</name>
<gene>
    <name evidence="2" type="ORF">BECKH772A_GA0070896_102692</name>
    <name evidence="1" type="ORF">BECKH772B_GA0070898_102762</name>
    <name evidence="3" type="ORF">BECKH772C_GA0070978_102712</name>
</gene>
<dbReference type="EMBL" id="CAADFI010000276">
    <property type="protein sequence ID" value="VFK02368.1"/>
    <property type="molecule type" value="Genomic_DNA"/>
</dbReference>
<sequence>MGRFFIKADQELLGIAESHGIQQKTDRTAYRQRRQLLQERMHGLQASRAAWAELGKQIASERDRLQLGGNDTNGGAIGDATTAQLDAHSTALQQAIVETPFTVVVKFDATRQNIPVLVDEAGRHRVTVQLESMLDALLGPDALAIAKKAEFTRQKLTPVALIAVNSGFRGLAKLTYRLTGMDPLPPCGDRGFLQRIGLIKMGATPEGYATFSDFRTQQEWLLVGMGDKGYGFSMDDVDVFIDQRSGGWRLPKVEEIDALRNSDLYQFMQRDIKAVNKPFWTGSVRNAEQRGFCFSSYRHRRRVCTERATEFADGENLAMLLLRATTEGERP</sequence>
<protein>
    <submittedName>
        <fullName evidence="2">Uncharacterized protein</fullName>
    </submittedName>
</protein>
<dbReference type="EMBL" id="CAADFG010000269">
    <property type="protein sequence ID" value="VFK02434.1"/>
    <property type="molecule type" value="Genomic_DNA"/>
</dbReference>
<dbReference type="EMBL" id="CAADFJ010000271">
    <property type="protein sequence ID" value="VFK05435.1"/>
    <property type="molecule type" value="Genomic_DNA"/>
</dbReference>
<evidence type="ECO:0000313" key="3">
    <source>
        <dbReference type="EMBL" id="VFK05435.1"/>
    </source>
</evidence>
<dbReference type="AlphaFoldDB" id="A0A450VCE5"/>